<dbReference type="EMBL" id="JBHTEK010000001">
    <property type="protein sequence ID" value="MFC7668265.1"/>
    <property type="molecule type" value="Genomic_DNA"/>
</dbReference>
<evidence type="ECO:0000313" key="1">
    <source>
        <dbReference type="EMBL" id="MFC7668265.1"/>
    </source>
</evidence>
<proteinExistence type="predicted"/>
<sequence length="59" mass="6690">MREIERVLQQMLHAGRDLATRYAHGHIEESRAGLDQINGYAEQIEALLTQLEKAVTSRA</sequence>
<organism evidence="1 2">
    <name type="scientific">Hymenobacter humi</name>
    <dbReference type="NCBI Taxonomy" id="1411620"/>
    <lineage>
        <taxon>Bacteria</taxon>
        <taxon>Pseudomonadati</taxon>
        <taxon>Bacteroidota</taxon>
        <taxon>Cytophagia</taxon>
        <taxon>Cytophagales</taxon>
        <taxon>Hymenobacteraceae</taxon>
        <taxon>Hymenobacter</taxon>
    </lineage>
</organism>
<protein>
    <submittedName>
        <fullName evidence="1">Uncharacterized protein</fullName>
    </submittedName>
</protein>
<comment type="caution">
    <text evidence="1">The sequence shown here is derived from an EMBL/GenBank/DDBJ whole genome shotgun (WGS) entry which is preliminary data.</text>
</comment>
<keyword evidence="2" id="KW-1185">Reference proteome</keyword>
<dbReference type="Proteomes" id="UP001596513">
    <property type="component" value="Unassembled WGS sequence"/>
</dbReference>
<reference evidence="2" key="1">
    <citation type="journal article" date="2019" name="Int. J. Syst. Evol. Microbiol.">
        <title>The Global Catalogue of Microorganisms (GCM) 10K type strain sequencing project: providing services to taxonomists for standard genome sequencing and annotation.</title>
        <authorList>
            <consortium name="The Broad Institute Genomics Platform"/>
            <consortium name="The Broad Institute Genome Sequencing Center for Infectious Disease"/>
            <person name="Wu L."/>
            <person name="Ma J."/>
        </authorList>
    </citation>
    <scope>NUCLEOTIDE SEQUENCE [LARGE SCALE GENOMIC DNA]</scope>
    <source>
        <strain evidence="2">JCM 19635</strain>
    </source>
</reference>
<evidence type="ECO:0000313" key="2">
    <source>
        <dbReference type="Proteomes" id="UP001596513"/>
    </source>
</evidence>
<dbReference type="RefSeq" id="WP_380203439.1">
    <property type="nucleotide sequence ID" value="NZ_JBHTEK010000001.1"/>
</dbReference>
<gene>
    <name evidence="1" type="ORF">ACFQT0_13420</name>
</gene>
<name>A0ABW2U4E2_9BACT</name>
<accession>A0ABW2U4E2</accession>